<feature type="transmembrane region" description="Helical" evidence="1">
    <location>
        <begin position="205"/>
        <end position="228"/>
    </location>
</feature>
<reference evidence="2 3" key="1">
    <citation type="submission" date="2015-07" db="EMBL/GenBank/DDBJ databases">
        <title>Whole genome sequence of Herpetosiphon geysericola DSM 7119.</title>
        <authorList>
            <person name="Hemp J."/>
            <person name="Ward L.M."/>
            <person name="Pace L.A."/>
            <person name="Fischer W.W."/>
        </authorList>
    </citation>
    <scope>NUCLEOTIDE SEQUENCE [LARGE SCALE GENOMIC DNA]</scope>
    <source>
        <strain evidence="2 3">DSM 7119</strain>
    </source>
</reference>
<organism evidence="2 3">
    <name type="scientific">Herpetosiphon geysericola</name>
    <dbReference type="NCBI Taxonomy" id="70996"/>
    <lineage>
        <taxon>Bacteria</taxon>
        <taxon>Bacillati</taxon>
        <taxon>Chloroflexota</taxon>
        <taxon>Chloroflexia</taxon>
        <taxon>Herpetosiphonales</taxon>
        <taxon>Herpetosiphonaceae</taxon>
        <taxon>Herpetosiphon</taxon>
    </lineage>
</organism>
<keyword evidence="3" id="KW-1185">Reference proteome</keyword>
<evidence type="ECO:0008006" key="4">
    <source>
        <dbReference type="Google" id="ProtNLM"/>
    </source>
</evidence>
<keyword evidence="1" id="KW-0472">Membrane</keyword>
<dbReference type="Proteomes" id="UP000050277">
    <property type="component" value="Unassembled WGS sequence"/>
</dbReference>
<feature type="transmembrane region" description="Helical" evidence="1">
    <location>
        <begin position="144"/>
        <end position="164"/>
    </location>
</feature>
<keyword evidence="1" id="KW-0812">Transmembrane</keyword>
<name>A0A0P6YL72_9CHLR</name>
<evidence type="ECO:0000313" key="3">
    <source>
        <dbReference type="Proteomes" id="UP000050277"/>
    </source>
</evidence>
<feature type="transmembrane region" description="Helical" evidence="1">
    <location>
        <begin position="29"/>
        <end position="50"/>
    </location>
</feature>
<sequence>MVEAHLFGFGIALWLALFIATRTHQHSKLFWAINASLLGLIGFFGSGVIGSEVSNLAQLIGLERGFWWSSVLPISAWLMVCSLIHQTLQPSIASIAMPERWLTGIIGGFMIGLGSFSNSLLNYAEPVTLASGSQIIGTGQAYPIYSAYVMGCVSAALWHLVASWRIAESGIARRSLASLVLGALCFLLGTSILLARLISTGTWSMLYGYVPIFAGLLISGFSLVRFGLLLQGQNVLRDLIYSFCEISILALLYLVSVNILDLLRPSQLALLLACVIISHTGLDRGRRWLDRLFFSRAEQAARSQSREFAVALASTPTPTLAPTQVAAKPDKTWNDAVRRAISGLKNPVQLAQNSLLSSALVSHLLQAKELEDNRLNRSAITRELLLQAIEQLRPDATTPNLGAGDAWRWYNVLYLPYVREINRKTAIDWLRRGLSDPLIDPSVLSWLADIDEDTFYKWQRRASDVIAAQLWEQQLKLLQPDA</sequence>
<dbReference type="EMBL" id="LGKP01000029">
    <property type="protein sequence ID" value="KPL83358.1"/>
    <property type="molecule type" value="Genomic_DNA"/>
</dbReference>
<dbReference type="STRING" id="70996.SE18_19290"/>
<evidence type="ECO:0000256" key="1">
    <source>
        <dbReference type="SAM" id="Phobius"/>
    </source>
</evidence>
<accession>A0A0P6YL72</accession>
<dbReference type="RefSeq" id="WP_054536097.1">
    <property type="nucleotide sequence ID" value="NZ_LGKP01000029.1"/>
</dbReference>
<comment type="caution">
    <text evidence="2">The sequence shown here is derived from an EMBL/GenBank/DDBJ whole genome shotgun (WGS) entry which is preliminary data.</text>
</comment>
<feature type="transmembrane region" description="Helical" evidence="1">
    <location>
        <begin position="176"/>
        <end position="199"/>
    </location>
</feature>
<keyword evidence="1" id="KW-1133">Transmembrane helix</keyword>
<dbReference type="OrthoDB" id="3280889at2"/>
<dbReference type="AlphaFoldDB" id="A0A0P6YL72"/>
<proteinExistence type="predicted"/>
<feature type="transmembrane region" description="Helical" evidence="1">
    <location>
        <begin position="6"/>
        <end position="22"/>
    </location>
</feature>
<protein>
    <recommendedName>
        <fullName evidence="4">Histidine kinase N-terminal 7TM region domain-containing protein</fullName>
    </recommendedName>
</protein>
<evidence type="ECO:0000313" key="2">
    <source>
        <dbReference type="EMBL" id="KPL83358.1"/>
    </source>
</evidence>
<feature type="transmembrane region" description="Helical" evidence="1">
    <location>
        <begin position="105"/>
        <end position="124"/>
    </location>
</feature>
<feature type="transmembrane region" description="Helical" evidence="1">
    <location>
        <begin position="240"/>
        <end position="260"/>
    </location>
</feature>
<gene>
    <name evidence="2" type="ORF">SE18_19290</name>
</gene>
<feature type="transmembrane region" description="Helical" evidence="1">
    <location>
        <begin position="65"/>
        <end position="84"/>
    </location>
</feature>